<evidence type="ECO:0000256" key="1">
    <source>
        <dbReference type="ARBA" id="ARBA00004496"/>
    </source>
</evidence>
<keyword evidence="3 11" id="KW-0963">Cytoplasm</keyword>
<feature type="compositionally biased region" description="Low complexity" evidence="12">
    <location>
        <begin position="104"/>
        <end position="127"/>
    </location>
</feature>
<feature type="region of interest" description="Disordered" evidence="12">
    <location>
        <begin position="649"/>
        <end position="687"/>
    </location>
</feature>
<evidence type="ECO:0000256" key="12">
    <source>
        <dbReference type="SAM" id="MobiDB-lite"/>
    </source>
</evidence>
<feature type="compositionally biased region" description="Basic and acidic residues" evidence="12">
    <location>
        <begin position="35"/>
        <end position="45"/>
    </location>
</feature>
<dbReference type="GO" id="GO:0036503">
    <property type="term" value="P:ERAD pathway"/>
    <property type="evidence" value="ECO:0007669"/>
    <property type="project" value="TreeGrafter"/>
</dbReference>
<dbReference type="SUPFAM" id="SSF48403">
    <property type="entry name" value="Ankyrin repeat"/>
    <property type="match status" value="1"/>
</dbReference>
<dbReference type="PANTHER" id="PTHR16036">
    <property type="entry name" value="ANKYRIN REPEAT AND ZINC FINGER DOMAIN-CONTAINING PROTEIN 1"/>
    <property type="match status" value="1"/>
</dbReference>
<dbReference type="Pfam" id="PF18826">
    <property type="entry name" value="bVLRF1"/>
    <property type="match status" value="1"/>
</dbReference>
<dbReference type="GO" id="GO:0004519">
    <property type="term" value="F:endonuclease activity"/>
    <property type="evidence" value="ECO:0007669"/>
    <property type="project" value="UniProtKB-KW"/>
</dbReference>
<feature type="active site" evidence="11">
    <location>
        <position position="262"/>
    </location>
</feature>
<evidence type="ECO:0000256" key="9">
    <source>
        <dbReference type="ARBA" id="ARBA00023054"/>
    </source>
</evidence>
<gene>
    <name evidence="14" type="ORF">CTOB1V02_LOCUS3017</name>
</gene>
<feature type="region of interest" description="Disordered" evidence="12">
    <location>
        <begin position="84"/>
        <end position="162"/>
    </location>
</feature>
<organism evidence="14">
    <name type="scientific">Cyprideis torosa</name>
    <dbReference type="NCBI Taxonomy" id="163714"/>
    <lineage>
        <taxon>Eukaryota</taxon>
        <taxon>Metazoa</taxon>
        <taxon>Ecdysozoa</taxon>
        <taxon>Arthropoda</taxon>
        <taxon>Crustacea</taxon>
        <taxon>Oligostraca</taxon>
        <taxon>Ostracoda</taxon>
        <taxon>Podocopa</taxon>
        <taxon>Podocopida</taxon>
        <taxon>Cytherocopina</taxon>
        <taxon>Cytheroidea</taxon>
        <taxon>Cytherideidae</taxon>
        <taxon>Cyprideis</taxon>
    </lineage>
</organism>
<feature type="region of interest" description="Disordered" evidence="12">
    <location>
        <begin position="320"/>
        <end position="340"/>
    </location>
</feature>
<keyword evidence="7 11" id="KW-0378">Hydrolase</keyword>
<feature type="domain" description="VLRF1" evidence="13">
    <location>
        <begin position="219"/>
        <end position="360"/>
    </location>
</feature>
<evidence type="ECO:0000256" key="11">
    <source>
        <dbReference type="PROSITE-ProRule" id="PRU01389"/>
    </source>
</evidence>
<proteinExistence type="inferred from homology"/>
<dbReference type="EMBL" id="OB660493">
    <property type="protein sequence ID" value="CAD7225069.1"/>
    <property type="molecule type" value="Genomic_DNA"/>
</dbReference>
<accession>A0A7R8ZM20</accession>
<keyword evidence="6 11" id="KW-0255">Endonuclease</keyword>
<comment type="subcellular location">
    <subcellularLocation>
        <location evidence="1">Cytoplasm</location>
    </subcellularLocation>
</comment>
<dbReference type="AlphaFoldDB" id="A0A7R8ZM20"/>
<evidence type="ECO:0000313" key="14">
    <source>
        <dbReference type="EMBL" id="CAD7225069.1"/>
    </source>
</evidence>
<dbReference type="Gene3D" id="1.25.40.20">
    <property type="entry name" value="Ankyrin repeat-containing domain"/>
    <property type="match status" value="1"/>
</dbReference>
<keyword evidence="5" id="KW-0677">Repeat</keyword>
<sequence length="762" mass="84430">MSAVHSSSPEKVDHVEEQQPVSESTFDVGDNGCEGNKKFSLDASRQENDYILPKKKGSYHMIPLDSETGRNLLKNIKYSRFRTSSAGEPRDFPLESNPTEYLLGSSSSSSDENGSGSSSSSSTSGDSDVTKEEMLLELLGQEELVTTPPTEEGLKEEPGKDDLAVKSPFESLLIRRHAKAFFTTADNRLISLYRALLHGKLSTPPSEEFLLTAAMSLPSPLRVAVLAVAGGHFAGAIFKDNEPVLHKTFHSYTVRAKQGGSQGAYDSSGNHPKSAGASLRRYNEMSLTQHIQQILASWKDELAACHLVFIRSPTHGRAPFFGGKNPPLNKTDPRLRKVPIPTRRPTFNEVKRIHEILTSVEVYGDEAIFACDPGPPKSPPRPLNPRATTIITDAGLTRFREKLLEKEEQRRMRKGKKRKSGIDRAKSRLAVERPLPQMVIDLAISEPSSHELLPCPETVPVAGAPSPTLPEVLESEDGSAGADEQLYSSEEEIDLSERLEEFAVCFGNPENDIRQGKPVKSAVTNYLNRLSLLCNSGKGEELISALTEAPVDLCEELAKESIPSKRAVVNVKLKSKETLLHLACRCSHVEVIRLLMENGADPCLRDAKKRSPFALTRTKEARMVLREFMNQNPTAWDYSRSGIPPLASDDVEGLRREKKAEKRRLAREKKKERQKEEERRKKEEEEKAAFLNLSDREKRALAAEKRMKSGLSKDAVPEAPAVYCRCFSCGETIARLSDVFSAFDLSFCSPGCVAKHRKVLAK</sequence>
<evidence type="ECO:0000256" key="3">
    <source>
        <dbReference type="ARBA" id="ARBA00022490"/>
    </source>
</evidence>
<name>A0A7R8ZM20_9CRUS</name>
<feature type="repeat" description="ANK" evidence="10">
    <location>
        <begin position="575"/>
        <end position="607"/>
    </location>
</feature>
<dbReference type="PROSITE" id="PS50088">
    <property type="entry name" value="ANK_REPEAT"/>
    <property type="match status" value="1"/>
</dbReference>
<dbReference type="Pfam" id="PF00023">
    <property type="entry name" value="Ank"/>
    <property type="match status" value="1"/>
</dbReference>
<dbReference type="InterPro" id="IPR047139">
    <property type="entry name" value="ANKZ1/VMS1"/>
</dbReference>
<dbReference type="GO" id="GO:0016787">
    <property type="term" value="F:hydrolase activity"/>
    <property type="evidence" value="ECO:0007669"/>
    <property type="project" value="UniProtKB-KW"/>
</dbReference>
<dbReference type="PROSITE" id="PS52044">
    <property type="entry name" value="VLRF1"/>
    <property type="match status" value="1"/>
</dbReference>
<feature type="compositionally biased region" description="Basic and acidic residues" evidence="12">
    <location>
        <begin position="152"/>
        <end position="162"/>
    </location>
</feature>
<protein>
    <recommendedName>
        <fullName evidence="13">VLRF1 domain-containing protein</fullName>
    </recommendedName>
</protein>
<dbReference type="SMART" id="SM00248">
    <property type="entry name" value="ANK"/>
    <property type="match status" value="1"/>
</dbReference>
<feature type="compositionally biased region" description="Basic and acidic residues" evidence="12">
    <location>
        <begin position="669"/>
        <end position="687"/>
    </location>
</feature>
<dbReference type="InterPro" id="IPR002110">
    <property type="entry name" value="Ankyrin_rpt"/>
</dbReference>
<feature type="compositionally biased region" description="Basic and acidic residues" evidence="12">
    <location>
        <begin position="8"/>
        <end position="17"/>
    </location>
</feature>
<dbReference type="OrthoDB" id="429841at2759"/>
<evidence type="ECO:0000256" key="5">
    <source>
        <dbReference type="ARBA" id="ARBA00022737"/>
    </source>
</evidence>
<comment type="similarity">
    <text evidence="2 11">Belongs to the ANKZF1/VMS1 family.</text>
</comment>
<evidence type="ECO:0000256" key="6">
    <source>
        <dbReference type="ARBA" id="ARBA00022759"/>
    </source>
</evidence>
<evidence type="ECO:0000259" key="13">
    <source>
        <dbReference type="PROSITE" id="PS52044"/>
    </source>
</evidence>
<reference evidence="14" key="1">
    <citation type="submission" date="2020-11" db="EMBL/GenBank/DDBJ databases">
        <authorList>
            <person name="Tran Van P."/>
        </authorList>
    </citation>
    <scope>NUCLEOTIDE SEQUENCE</scope>
</reference>
<comment type="domain">
    <text evidence="11">The VLRF1 domain mediates binding to the 60S ribosomal subunit.</text>
</comment>
<keyword evidence="8 10" id="KW-0040">ANK repeat</keyword>
<evidence type="ECO:0000256" key="7">
    <source>
        <dbReference type="ARBA" id="ARBA00022801"/>
    </source>
</evidence>
<evidence type="ECO:0000256" key="4">
    <source>
        <dbReference type="ARBA" id="ARBA00022722"/>
    </source>
</evidence>
<dbReference type="InterPro" id="IPR041175">
    <property type="entry name" value="VLRF1/Vms1"/>
</dbReference>
<feature type="region of interest" description="Disordered" evidence="12">
    <location>
        <begin position="1"/>
        <end position="45"/>
    </location>
</feature>
<dbReference type="PROSITE" id="PS50297">
    <property type="entry name" value="ANK_REP_REGION"/>
    <property type="match status" value="1"/>
</dbReference>
<keyword evidence="9" id="KW-0175">Coiled coil</keyword>
<dbReference type="InterPro" id="IPR036770">
    <property type="entry name" value="Ankyrin_rpt-contain_sf"/>
</dbReference>
<keyword evidence="4 11" id="KW-0540">Nuclease</keyword>
<evidence type="ECO:0000256" key="10">
    <source>
        <dbReference type="PROSITE-ProRule" id="PRU00023"/>
    </source>
</evidence>
<evidence type="ECO:0000256" key="2">
    <source>
        <dbReference type="ARBA" id="ARBA00009262"/>
    </source>
</evidence>
<evidence type="ECO:0000256" key="8">
    <source>
        <dbReference type="ARBA" id="ARBA00023043"/>
    </source>
</evidence>
<dbReference type="GO" id="GO:0005737">
    <property type="term" value="C:cytoplasm"/>
    <property type="evidence" value="ECO:0007669"/>
    <property type="project" value="UniProtKB-SubCell"/>
</dbReference>
<dbReference type="PANTHER" id="PTHR16036:SF2">
    <property type="entry name" value="TRNA ENDONUCLEASE ANKZF1"/>
    <property type="match status" value="1"/>
</dbReference>